<comment type="similarity">
    <text evidence="2 7 8">In the C-terminal section; belongs to the purine/pyrimidine phosphoribosyltransferase family.</text>
</comment>
<evidence type="ECO:0000256" key="3">
    <source>
        <dbReference type="ARBA" id="ARBA00022676"/>
    </source>
</evidence>
<organism evidence="12 13">
    <name type="scientific">Candidatus Kaiserbacteria bacterium CG10_big_fil_rev_8_21_14_0_10_59_10</name>
    <dbReference type="NCBI Taxonomy" id="1974612"/>
    <lineage>
        <taxon>Bacteria</taxon>
        <taxon>Candidatus Kaiseribacteriota</taxon>
    </lineage>
</organism>
<comment type="pathway">
    <text evidence="1 7 8">Purine metabolism; IMP biosynthesis via de novo pathway; N(1)-(5-phospho-D-ribosyl)glycinamide from 5-phospho-alpha-D-ribose 1-diphosphate: step 1/2.</text>
</comment>
<dbReference type="AlphaFoldDB" id="A0A2H0U7K9"/>
<protein>
    <recommendedName>
        <fullName evidence="7">Amidophosphoribosyltransferase</fullName>
        <shortName evidence="7">ATase</shortName>
        <ecNumber evidence="7">2.4.2.14</ecNumber>
    </recommendedName>
    <alternativeName>
        <fullName evidence="7">Glutamine phosphoribosylpyrophosphate amidotransferase</fullName>
        <shortName evidence="7">GPATase</shortName>
    </alternativeName>
</protein>
<keyword evidence="7 10" id="KW-0460">Magnesium</keyword>
<evidence type="ECO:0000259" key="11">
    <source>
        <dbReference type="PROSITE" id="PS51278"/>
    </source>
</evidence>
<evidence type="ECO:0000256" key="1">
    <source>
        <dbReference type="ARBA" id="ARBA00005209"/>
    </source>
</evidence>
<evidence type="ECO:0000256" key="2">
    <source>
        <dbReference type="ARBA" id="ARBA00010138"/>
    </source>
</evidence>
<name>A0A2H0U7K9_9BACT</name>
<accession>A0A2H0U7K9</accession>
<dbReference type="CDD" id="cd06223">
    <property type="entry name" value="PRTases_typeI"/>
    <property type="match status" value="1"/>
</dbReference>
<keyword evidence="3 7" id="KW-0328">Glycosyltransferase</keyword>
<feature type="binding site" evidence="7 10">
    <location>
        <position position="354"/>
    </location>
    <ligand>
        <name>Mg(2+)</name>
        <dbReference type="ChEBI" id="CHEBI:18420"/>
    </ligand>
</feature>
<dbReference type="InterPro" id="IPR029055">
    <property type="entry name" value="Ntn_hydrolases_N"/>
</dbReference>
<dbReference type="Pfam" id="PF13522">
    <property type="entry name" value="GATase_6"/>
    <property type="match status" value="1"/>
</dbReference>
<feature type="binding site" evidence="7 10">
    <location>
        <position position="291"/>
    </location>
    <ligand>
        <name>Mg(2+)</name>
        <dbReference type="ChEBI" id="CHEBI:18420"/>
    </ligand>
</feature>
<dbReference type="PIRSF" id="PIRSF000485">
    <property type="entry name" value="Amd_phspho_trans"/>
    <property type="match status" value="1"/>
</dbReference>
<evidence type="ECO:0000313" key="12">
    <source>
        <dbReference type="EMBL" id="PIR82403.1"/>
    </source>
</evidence>
<dbReference type="SUPFAM" id="SSF53271">
    <property type="entry name" value="PRTase-like"/>
    <property type="match status" value="1"/>
</dbReference>
<dbReference type="HAMAP" id="MF_01931">
    <property type="entry name" value="PurF"/>
    <property type="match status" value="1"/>
</dbReference>
<keyword evidence="4 7" id="KW-0808">Transferase</keyword>
<evidence type="ECO:0000256" key="10">
    <source>
        <dbReference type="PIRSR" id="PIRSR000485-2"/>
    </source>
</evidence>
<comment type="caution">
    <text evidence="12">The sequence shown here is derived from an EMBL/GenBank/DDBJ whole genome shotgun (WGS) entry which is preliminary data.</text>
</comment>
<dbReference type="NCBIfam" id="TIGR01134">
    <property type="entry name" value="purF"/>
    <property type="match status" value="1"/>
</dbReference>
<dbReference type="InterPro" id="IPR000836">
    <property type="entry name" value="PRTase_dom"/>
</dbReference>
<keyword evidence="7 10" id="KW-0479">Metal-binding</keyword>
<dbReference type="GO" id="GO:0006189">
    <property type="term" value="P:'de novo' IMP biosynthetic process"/>
    <property type="evidence" value="ECO:0007669"/>
    <property type="project" value="UniProtKB-UniRule"/>
</dbReference>
<dbReference type="EC" id="2.4.2.14" evidence="7"/>
<keyword evidence="5 7" id="KW-0658">Purine biosynthesis</keyword>
<evidence type="ECO:0000256" key="9">
    <source>
        <dbReference type="PIRSR" id="PIRSR000485-1"/>
    </source>
</evidence>
<comment type="catalytic activity">
    <reaction evidence="7 8">
        <text>5-phospho-beta-D-ribosylamine + L-glutamate + diphosphate = 5-phospho-alpha-D-ribose 1-diphosphate + L-glutamine + H2O</text>
        <dbReference type="Rhea" id="RHEA:14905"/>
        <dbReference type="ChEBI" id="CHEBI:15377"/>
        <dbReference type="ChEBI" id="CHEBI:29985"/>
        <dbReference type="ChEBI" id="CHEBI:33019"/>
        <dbReference type="ChEBI" id="CHEBI:58017"/>
        <dbReference type="ChEBI" id="CHEBI:58359"/>
        <dbReference type="ChEBI" id="CHEBI:58681"/>
        <dbReference type="EC" id="2.4.2.14"/>
    </reaction>
</comment>
<evidence type="ECO:0000256" key="6">
    <source>
        <dbReference type="ARBA" id="ARBA00022962"/>
    </source>
</evidence>
<feature type="active site" description="Nucleophile" evidence="7 9">
    <location>
        <position position="8"/>
    </location>
</feature>
<dbReference type="EMBL" id="PFBM01000016">
    <property type="protein sequence ID" value="PIR82403.1"/>
    <property type="molecule type" value="Genomic_DNA"/>
</dbReference>
<evidence type="ECO:0000256" key="4">
    <source>
        <dbReference type="ARBA" id="ARBA00022679"/>
    </source>
</evidence>
<dbReference type="InterPro" id="IPR005854">
    <property type="entry name" value="PurF"/>
</dbReference>
<dbReference type="UniPathway" id="UPA00074">
    <property type="reaction ID" value="UER00124"/>
</dbReference>
<reference evidence="13" key="1">
    <citation type="submission" date="2017-09" db="EMBL/GenBank/DDBJ databases">
        <title>Depth-based differentiation of microbial function through sediment-hosted aquifers and enrichment of novel symbionts in the deep terrestrial subsurface.</title>
        <authorList>
            <person name="Probst A.J."/>
            <person name="Ladd B."/>
            <person name="Jarett J.K."/>
            <person name="Geller-Mcgrath D.E."/>
            <person name="Sieber C.M.K."/>
            <person name="Emerson J.B."/>
            <person name="Anantharaman K."/>
            <person name="Thomas B.C."/>
            <person name="Malmstrom R."/>
            <person name="Stieglmeier M."/>
            <person name="Klingl A."/>
            <person name="Woyke T."/>
            <person name="Ryan C.M."/>
            <person name="Banfield J.F."/>
        </authorList>
    </citation>
    <scope>NUCLEOTIDE SEQUENCE [LARGE SCALE GENOMIC DNA]</scope>
</reference>
<dbReference type="GO" id="GO:0004044">
    <property type="term" value="F:amidophosphoribosyltransferase activity"/>
    <property type="evidence" value="ECO:0007669"/>
    <property type="project" value="UniProtKB-UniRule"/>
</dbReference>
<feature type="binding site" evidence="7 10">
    <location>
        <position position="353"/>
    </location>
    <ligand>
        <name>Mg(2+)</name>
        <dbReference type="ChEBI" id="CHEBI:18420"/>
    </ligand>
</feature>
<dbReference type="InterPro" id="IPR029057">
    <property type="entry name" value="PRTase-like"/>
</dbReference>
<keyword evidence="6 7" id="KW-0315">Glutamine amidotransferase</keyword>
<comment type="caution">
    <text evidence="7">Lacks conserved residue(s) required for the propagation of feature annotation.</text>
</comment>
<comment type="function">
    <text evidence="7">Catalyzes the formation of phosphoribosylamine from phosphoribosylpyrophosphate (PRPP) and glutamine.</text>
</comment>
<comment type="cofactor">
    <cofactor evidence="7 10">
        <name>Mg(2+)</name>
        <dbReference type="ChEBI" id="CHEBI:18420"/>
    </cofactor>
    <text evidence="7 10">Binds 1 Mg(2+) ion per subunit.</text>
</comment>
<sequence length="474" mass="51522">MSDIGEKCGVFGVFGRGLDAARLVYFGLFALQHRGQESSGIATADGVKIRSCKNMGLVAQAFSEEDMRGLTGHIAVGHNRYSTRGGSRPEHMQPILAGEGDAQIALAHNGNLPTVAALESFLRGRGMSPDGWSDSKMAAEAISLHMQEGMPLETAVSKSYALITGAFSILVASKNALVALRDRCGIRPLSLARLNGGFVFSSETCAFHPIGAEFEREIGAGEMVIVDDAGIRSKQLAVAEPKLDIFEFVYFARHDSELLGRSVYAVRERCGVELARERVLSADVIVPVPETAVPVAIGYSRASGIPVEMGLAKNRYIHRTFIEPEQHVRDQGVRIKLSPIRHIIEGKRVAIVDDSIVRGTTSRQIVKMLFDTGAREVHFLVSSPPVRFPDFYGIDTPRQEHLIAATKSLRGIRDYLGATSLQYLSYDGLIRAIGVPESELNTSCFTGKYPLDIGERASEVTFDAESQPKIAMSV</sequence>
<gene>
    <name evidence="7" type="primary">purF</name>
    <name evidence="12" type="ORF">COU20_02675</name>
</gene>
<dbReference type="SUPFAM" id="SSF56235">
    <property type="entry name" value="N-terminal nucleophile aminohydrolases (Ntn hydrolases)"/>
    <property type="match status" value="1"/>
</dbReference>
<dbReference type="PROSITE" id="PS51278">
    <property type="entry name" value="GATASE_TYPE_2"/>
    <property type="match status" value="1"/>
</dbReference>
<evidence type="ECO:0000313" key="13">
    <source>
        <dbReference type="Proteomes" id="UP000231379"/>
    </source>
</evidence>
<evidence type="ECO:0000256" key="8">
    <source>
        <dbReference type="PIRNR" id="PIRNR000485"/>
    </source>
</evidence>
<proteinExistence type="inferred from homology"/>
<dbReference type="PANTHER" id="PTHR11907">
    <property type="entry name" value="AMIDOPHOSPHORIBOSYLTRANSFERASE"/>
    <property type="match status" value="1"/>
</dbReference>
<dbReference type="Pfam" id="PF00156">
    <property type="entry name" value="Pribosyltran"/>
    <property type="match status" value="1"/>
</dbReference>
<dbReference type="GO" id="GO:0000287">
    <property type="term" value="F:magnesium ion binding"/>
    <property type="evidence" value="ECO:0007669"/>
    <property type="project" value="UniProtKB-UniRule"/>
</dbReference>
<dbReference type="GO" id="GO:0009113">
    <property type="term" value="P:purine nucleobase biosynthetic process"/>
    <property type="evidence" value="ECO:0007669"/>
    <property type="project" value="UniProtKB-UniRule"/>
</dbReference>
<dbReference type="InterPro" id="IPR017932">
    <property type="entry name" value="GATase_2_dom"/>
</dbReference>
<dbReference type="Gene3D" id="3.40.50.2020">
    <property type="match status" value="1"/>
</dbReference>
<evidence type="ECO:0000256" key="5">
    <source>
        <dbReference type="ARBA" id="ARBA00022755"/>
    </source>
</evidence>
<feature type="domain" description="Glutamine amidotransferase type-2" evidence="11">
    <location>
        <begin position="8"/>
        <end position="229"/>
    </location>
</feature>
<evidence type="ECO:0000256" key="7">
    <source>
        <dbReference type="HAMAP-Rule" id="MF_01931"/>
    </source>
</evidence>
<dbReference type="Proteomes" id="UP000231379">
    <property type="component" value="Unassembled WGS sequence"/>
</dbReference>
<dbReference type="Gene3D" id="3.60.20.10">
    <property type="entry name" value="Glutamine Phosphoribosylpyrophosphate, subunit 1, domain 1"/>
    <property type="match status" value="1"/>
</dbReference>